<reference evidence="2 3" key="1">
    <citation type="submission" date="2016-10" db="EMBL/GenBank/DDBJ databases">
        <authorList>
            <person name="de Groot N.N."/>
        </authorList>
    </citation>
    <scope>NUCLEOTIDE SEQUENCE [LARGE SCALE GENOMIC DNA]</scope>
    <source>
        <strain evidence="2 3">CPCC 202699</strain>
    </source>
</reference>
<accession>A0A1H3SDB4</accession>
<dbReference type="RefSeq" id="WP_245757708.1">
    <property type="nucleotide sequence ID" value="NZ_FNON01000013.1"/>
</dbReference>
<evidence type="ECO:0000259" key="1">
    <source>
        <dbReference type="PROSITE" id="PS50075"/>
    </source>
</evidence>
<dbReference type="STRING" id="589385.SAMN05421504_113112"/>
<sequence length="86" mass="9248">MSEEQWSAAFREILIRHLPMAEAMVEPDAALAGLGLDSLGTVNLVLELEDSLGVSIPDELLVRETFLSAATLWTAVSGLLMEPGHT</sequence>
<dbReference type="AlphaFoldDB" id="A0A1H3SDB4"/>
<dbReference type="InterPro" id="IPR036736">
    <property type="entry name" value="ACP-like_sf"/>
</dbReference>
<dbReference type="Pfam" id="PF00550">
    <property type="entry name" value="PP-binding"/>
    <property type="match status" value="1"/>
</dbReference>
<feature type="domain" description="Carrier" evidence="1">
    <location>
        <begin position="1"/>
        <end position="80"/>
    </location>
</feature>
<evidence type="ECO:0000313" key="2">
    <source>
        <dbReference type="EMBL" id="SDZ35541.1"/>
    </source>
</evidence>
<dbReference type="PROSITE" id="PS50075">
    <property type="entry name" value="CARRIER"/>
    <property type="match status" value="1"/>
</dbReference>
<name>A0A1H3SDB4_9PSEU</name>
<dbReference type="SUPFAM" id="SSF47336">
    <property type="entry name" value="ACP-like"/>
    <property type="match status" value="1"/>
</dbReference>
<dbReference type="EMBL" id="FNON01000013">
    <property type="protein sequence ID" value="SDZ35541.1"/>
    <property type="molecule type" value="Genomic_DNA"/>
</dbReference>
<dbReference type="Gene3D" id="1.10.1200.10">
    <property type="entry name" value="ACP-like"/>
    <property type="match status" value="1"/>
</dbReference>
<protein>
    <submittedName>
        <fullName evidence="2">Acyl carrier protein</fullName>
    </submittedName>
</protein>
<evidence type="ECO:0000313" key="3">
    <source>
        <dbReference type="Proteomes" id="UP000199515"/>
    </source>
</evidence>
<keyword evidence="3" id="KW-1185">Reference proteome</keyword>
<organism evidence="2 3">
    <name type="scientific">Amycolatopsis xylanica</name>
    <dbReference type="NCBI Taxonomy" id="589385"/>
    <lineage>
        <taxon>Bacteria</taxon>
        <taxon>Bacillati</taxon>
        <taxon>Actinomycetota</taxon>
        <taxon>Actinomycetes</taxon>
        <taxon>Pseudonocardiales</taxon>
        <taxon>Pseudonocardiaceae</taxon>
        <taxon>Amycolatopsis</taxon>
    </lineage>
</organism>
<proteinExistence type="predicted"/>
<gene>
    <name evidence="2" type="ORF">SAMN05421504_113112</name>
</gene>
<dbReference type="Proteomes" id="UP000199515">
    <property type="component" value="Unassembled WGS sequence"/>
</dbReference>
<dbReference type="InterPro" id="IPR009081">
    <property type="entry name" value="PP-bd_ACP"/>
</dbReference>